<comment type="similarity">
    <text evidence="2">Belongs to the SLC29A/ENT transporter (TC 2.A.57) family.</text>
</comment>
<evidence type="ECO:0000313" key="8">
    <source>
        <dbReference type="EMBL" id="CAL5222718.1"/>
    </source>
</evidence>
<feature type="transmembrane region" description="Helical" evidence="7">
    <location>
        <begin position="316"/>
        <end position="339"/>
    </location>
</feature>
<dbReference type="EMBL" id="CAXHTA020000007">
    <property type="protein sequence ID" value="CAL5222718.1"/>
    <property type="molecule type" value="Genomic_DNA"/>
</dbReference>
<evidence type="ECO:0000256" key="2">
    <source>
        <dbReference type="ARBA" id="ARBA00007965"/>
    </source>
</evidence>
<name>A0ABP1FX01_9CHLO</name>
<comment type="caution">
    <text evidence="8">The sequence shown here is derived from an EMBL/GenBank/DDBJ whole genome shotgun (WGS) entry which is preliminary data.</text>
</comment>
<evidence type="ECO:0000256" key="7">
    <source>
        <dbReference type="SAM" id="Phobius"/>
    </source>
</evidence>
<feature type="transmembrane region" description="Helical" evidence="7">
    <location>
        <begin position="112"/>
        <end position="139"/>
    </location>
</feature>
<feature type="transmembrane region" description="Helical" evidence="7">
    <location>
        <begin position="468"/>
        <end position="491"/>
    </location>
</feature>
<keyword evidence="9" id="KW-1185">Reference proteome</keyword>
<feature type="transmembrane region" description="Helical" evidence="7">
    <location>
        <begin position="12"/>
        <end position="30"/>
    </location>
</feature>
<sequence length="495" mass="52815">MDDHQDRSRVVYWILCLLGVATLLPWNVFITESEFFDIRVHVPPTYDKIADSAETAIVLVFQFVNFFALLVLIPLQRCIPLHQQVMTPLVLTFLVLVLAAALALWTSASGAVVIWATLISVGLMGATTALLQGGLFGLAGLCPPIYVQATSVGQAVAGFAVSVLSFLTTWAALVPEPGEERGPRDVAMTAFAYFGLSAAVVVASMAGYWMLQLIPFWLHYTSSHSGHGKGKEEENVLEEGGVTLNGRGTDEVQGPSDEAAAVDDVPLLRAAARPGAAAGLKATSSGSLAVACPQMPRRVAPVKELLWRMRWHSTSLALCFAVTIAVFPSITASICSVHNPARRPPCLPHTPYGRLSGDLFTPLLFLLFNMGDLLGRLLSGIGAYVHKSPPTSLLMGYALSRIVLAAALVFCHVVTPHAWRAPELFRSDLVPVILVLVLGVSNGHLASLASMHMPSLLPHNYRDQSGPVIAFAITAGLTAGSILALVLVAALQTHL</sequence>
<keyword evidence="4 7" id="KW-0812">Transmembrane</keyword>
<dbReference type="PANTHER" id="PTHR10332:SF10">
    <property type="entry name" value="EQUILIBRATIVE NUCLEOSIDE TRANSPORTER 4"/>
    <property type="match status" value="1"/>
</dbReference>
<evidence type="ECO:0000313" key="9">
    <source>
        <dbReference type="Proteomes" id="UP001497392"/>
    </source>
</evidence>
<evidence type="ECO:0000256" key="5">
    <source>
        <dbReference type="ARBA" id="ARBA00022989"/>
    </source>
</evidence>
<feature type="transmembrane region" description="Helical" evidence="7">
    <location>
        <begin position="85"/>
        <end position="106"/>
    </location>
</feature>
<dbReference type="PIRSF" id="PIRSF016379">
    <property type="entry name" value="ENT"/>
    <property type="match status" value="1"/>
</dbReference>
<feature type="transmembrane region" description="Helical" evidence="7">
    <location>
        <begin position="429"/>
        <end position="448"/>
    </location>
</feature>
<feature type="transmembrane region" description="Helical" evidence="7">
    <location>
        <begin position="55"/>
        <end position="73"/>
    </location>
</feature>
<evidence type="ECO:0000256" key="1">
    <source>
        <dbReference type="ARBA" id="ARBA00004141"/>
    </source>
</evidence>
<keyword evidence="6 7" id="KW-0472">Membrane</keyword>
<feature type="transmembrane region" description="Helical" evidence="7">
    <location>
        <begin position="151"/>
        <end position="171"/>
    </location>
</feature>
<reference evidence="8 9" key="1">
    <citation type="submission" date="2024-06" db="EMBL/GenBank/DDBJ databases">
        <authorList>
            <person name="Kraege A."/>
            <person name="Thomma B."/>
        </authorList>
    </citation>
    <scope>NUCLEOTIDE SEQUENCE [LARGE SCALE GENOMIC DNA]</scope>
</reference>
<proteinExistence type="inferred from homology"/>
<dbReference type="InterPro" id="IPR002259">
    <property type="entry name" value="Eqnu_transpt"/>
</dbReference>
<dbReference type="PANTHER" id="PTHR10332">
    <property type="entry name" value="EQUILIBRATIVE NUCLEOSIDE TRANSPORTER"/>
    <property type="match status" value="1"/>
</dbReference>
<feature type="transmembrane region" description="Helical" evidence="7">
    <location>
        <begin position="359"/>
        <end position="385"/>
    </location>
</feature>
<organism evidence="8 9">
    <name type="scientific">Coccomyxa viridis</name>
    <dbReference type="NCBI Taxonomy" id="1274662"/>
    <lineage>
        <taxon>Eukaryota</taxon>
        <taxon>Viridiplantae</taxon>
        <taxon>Chlorophyta</taxon>
        <taxon>core chlorophytes</taxon>
        <taxon>Trebouxiophyceae</taxon>
        <taxon>Trebouxiophyceae incertae sedis</taxon>
        <taxon>Coccomyxaceae</taxon>
        <taxon>Coccomyxa</taxon>
    </lineage>
</organism>
<keyword evidence="5 7" id="KW-1133">Transmembrane helix</keyword>
<evidence type="ECO:0000256" key="4">
    <source>
        <dbReference type="ARBA" id="ARBA00022692"/>
    </source>
</evidence>
<dbReference type="Proteomes" id="UP001497392">
    <property type="component" value="Unassembled WGS sequence"/>
</dbReference>
<evidence type="ECO:0000256" key="6">
    <source>
        <dbReference type="ARBA" id="ARBA00023136"/>
    </source>
</evidence>
<comment type="subcellular location">
    <subcellularLocation>
        <location evidence="1">Membrane</location>
        <topology evidence="1">Multi-pass membrane protein</topology>
    </subcellularLocation>
</comment>
<feature type="transmembrane region" description="Helical" evidence="7">
    <location>
        <begin position="191"/>
        <end position="211"/>
    </location>
</feature>
<gene>
    <name evidence="8" type="primary">g5121</name>
    <name evidence="8" type="ORF">VP750_LOCUS4377</name>
</gene>
<evidence type="ECO:0000256" key="3">
    <source>
        <dbReference type="ARBA" id="ARBA00022448"/>
    </source>
</evidence>
<dbReference type="Pfam" id="PF01733">
    <property type="entry name" value="Nucleoside_tran"/>
    <property type="match status" value="1"/>
</dbReference>
<feature type="transmembrane region" description="Helical" evidence="7">
    <location>
        <begin position="397"/>
        <end position="417"/>
    </location>
</feature>
<keyword evidence="3" id="KW-0813">Transport</keyword>
<protein>
    <submittedName>
        <fullName evidence="8">G5121 protein</fullName>
    </submittedName>
</protein>
<accession>A0ABP1FX01</accession>